<protein>
    <submittedName>
        <fullName evidence="2">Uncharacterized protein</fullName>
    </submittedName>
</protein>
<dbReference type="RefSeq" id="WP_152193248.1">
    <property type="nucleotide sequence ID" value="NZ_VUKD01000001.1"/>
</dbReference>
<accession>A0A6N7ECZ6</accession>
<proteinExistence type="predicted"/>
<keyword evidence="3" id="KW-1185">Reference proteome</keyword>
<comment type="caution">
    <text evidence="2">The sequence shown here is derived from an EMBL/GenBank/DDBJ whole genome shotgun (WGS) entry which is preliminary data.</text>
</comment>
<evidence type="ECO:0000313" key="2">
    <source>
        <dbReference type="EMBL" id="MPV35969.1"/>
    </source>
</evidence>
<dbReference type="Proteomes" id="UP000437709">
    <property type="component" value="Unassembled WGS sequence"/>
</dbReference>
<sequence>MTYREHSARLAQHLARLSSTRGSRILEPAGLEVALLGRHETIRLLQEAMAVATGRDTAKKADTIAFTARTTLGQAMNDPVMVLHQAIDNYPNPHAGSALMTVRSADLGSVTAGLWHQVARSAVLARHDLDTDKHAYTGQYRWSIVADVGAIAPVVQYLDHQLLAAARRINGAGHPVVDALAHATRHSPVTLLAAEVDSVARGGRLPDLTALQLPPVCPRPIRVTSMGTLLEAQRRLPVQIAQIEEVGPDILARTALGQARILVRAGDLLEVHNQWRGSTLARDLARQLGQIQPEPSDVTSLMPGDSTPLAQTTAMWQYLREQDAQGSQLRRQDLIALRGLVHHSPVVIEQLSRTADAQLTSGRWLISYAEGSAYRWDRYRFYDDDPRLVATLARVRKNFPAGDLTVTPSAVIESARTTLARSPRTKVARAARPDTPDKAVIPPPARQARARTIGL</sequence>
<name>A0A6N7ECZ6_9MICO</name>
<dbReference type="EMBL" id="WHPC01000005">
    <property type="protein sequence ID" value="MPV35969.1"/>
    <property type="molecule type" value="Genomic_DNA"/>
</dbReference>
<reference evidence="2 3" key="1">
    <citation type="submission" date="2019-10" db="EMBL/GenBank/DDBJ databases">
        <title>Georgenia wutianyii sp. nov. and Georgenia yuyongxinii sp. nov. isolated from plateau pika (Ochotona curzoniae) in the Qinghai-Tibet plateau of China.</title>
        <authorList>
            <person name="Tian Z."/>
        </authorList>
    </citation>
    <scope>NUCLEOTIDE SEQUENCE [LARGE SCALE GENOMIC DNA]</scope>
    <source>
        <strain evidence="2 3">JCM 19765</strain>
    </source>
</reference>
<organism evidence="2 3">
    <name type="scientific">Georgenia subflava</name>
    <dbReference type="NCBI Taxonomy" id="1622177"/>
    <lineage>
        <taxon>Bacteria</taxon>
        <taxon>Bacillati</taxon>
        <taxon>Actinomycetota</taxon>
        <taxon>Actinomycetes</taxon>
        <taxon>Micrococcales</taxon>
        <taxon>Bogoriellaceae</taxon>
        <taxon>Georgenia</taxon>
    </lineage>
</organism>
<dbReference type="AlphaFoldDB" id="A0A6N7ECZ6"/>
<gene>
    <name evidence="2" type="ORF">GB881_02710</name>
</gene>
<dbReference type="OrthoDB" id="5145577at2"/>
<evidence type="ECO:0000313" key="3">
    <source>
        <dbReference type="Proteomes" id="UP000437709"/>
    </source>
</evidence>
<feature type="region of interest" description="Disordered" evidence="1">
    <location>
        <begin position="424"/>
        <end position="455"/>
    </location>
</feature>
<evidence type="ECO:0000256" key="1">
    <source>
        <dbReference type="SAM" id="MobiDB-lite"/>
    </source>
</evidence>